<accession>A0A0W8FBF9</accession>
<evidence type="ECO:0000259" key="5">
    <source>
        <dbReference type="PROSITE" id="PS51379"/>
    </source>
</evidence>
<dbReference type="Gene3D" id="3.30.70.20">
    <property type="match status" value="1"/>
</dbReference>
<reference evidence="6" key="1">
    <citation type="journal article" date="2015" name="Proc. Natl. Acad. Sci. U.S.A.">
        <title>Networks of energetic and metabolic interactions define dynamics in microbial communities.</title>
        <authorList>
            <person name="Embree M."/>
            <person name="Liu J.K."/>
            <person name="Al-Bassam M.M."/>
            <person name="Zengler K."/>
        </authorList>
    </citation>
    <scope>NUCLEOTIDE SEQUENCE</scope>
</reference>
<evidence type="ECO:0000256" key="1">
    <source>
        <dbReference type="ARBA" id="ARBA00022485"/>
    </source>
</evidence>
<dbReference type="Pfam" id="PF12838">
    <property type="entry name" value="Fer4_7"/>
    <property type="match status" value="1"/>
</dbReference>
<dbReference type="InterPro" id="IPR007160">
    <property type="entry name" value="DUF362"/>
</dbReference>
<evidence type="ECO:0000313" key="6">
    <source>
        <dbReference type="EMBL" id="KUG18255.1"/>
    </source>
</evidence>
<evidence type="ECO:0000256" key="2">
    <source>
        <dbReference type="ARBA" id="ARBA00022723"/>
    </source>
</evidence>
<dbReference type="PANTHER" id="PTHR24960">
    <property type="entry name" value="PHOTOSYSTEM I IRON-SULFUR CENTER-RELATED"/>
    <property type="match status" value="1"/>
</dbReference>
<gene>
    <name evidence="6" type="ORF">ASZ90_012038</name>
</gene>
<dbReference type="SUPFAM" id="SSF54862">
    <property type="entry name" value="4Fe-4S ferredoxins"/>
    <property type="match status" value="1"/>
</dbReference>
<dbReference type="InterPro" id="IPR017900">
    <property type="entry name" value="4Fe4S_Fe_S_CS"/>
</dbReference>
<evidence type="ECO:0000256" key="3">
    <source>
        <dbReference type="ARBA" id="ARBA00023004"/>
    </source>
</evidence>
<dbReference type="InterPro" id="IPR017896">
    <property type="entry name" value="4Fe4S_Fe-S-bd"/>
</dbReference>
<proteinExistence type="predicted"/>
<sequence>MKSTVFFAGVRARSPEDNLQNKILRLFDAAGFPYIMKKGDLTAIKIHFGEQGNSSYVNPVLVRPVADKIRSAGGQPFLTDTNTLYGGSRSNAVRHLQTAEEHGFGRTVAGAPVIIADGLQGDNYREVAISGKHFQRVKIAGEIASAQSMIVVSHFKGHLPAGFGGAIKNLGMGCAPALGKSDQHSARPIFNAELCEGCRACADGCPNQAITVKKKITQIDYSLCTGCGKCLRLCPAHALDFDWIVEVPPFMERMVEYALGAVTGKEGKVGFFNFLLNITPDCDCVPWSDTPIVPDIGILASKDPVAIDQASYDLVNRQAGLKNTLLERNLEPGEDKFLGIWESTMGIIQMDYGERIGLGRKDYQLEEV</sequence>
<dbReference type="GO" id="GO:0051539">
    <property type="term" value="F:4 iron, 4 sulfur cluster binding"/>
    <property type="evidence" value="ECO:0007669"/>
    <property type="project" value="UniProtKB-KW"/>
</dbReference>
<dbReference type="PROSITE" id="PS00198">
    <property type="entry name" value="4FE4S_FER_1"/>
    <property type="match status" value="1"/>
</dbReference>
<evidence type="ECO:0000256" key="4">
    <source>
        <dbReference type="ARBA" id="ARBA00023014"/>
    </source>
</evidence>
<organism evidence="6">
    <name type="scientific">hydrocarbon metagenome</name>
    <dbReference type="NCBI Taxonomy" id="938273"/>
    <lineage>
        <taxon>unclassified sequences</taxon>
        <taxon>metagenomes</taxon>
        <taxon>ecological metagenomes</taxon>
    </lineage>
</organism>
<keyword evidence="3" id="KW-0408">Iron</keyword>
<dbReference type="PROSITE" id="PS51379">
    <property type="entry name" value="4FE4S_FER_2"/>
    <property type="match status" value="2"/>
</dbReference>
<dbReference type="Pfam" id="PF04015">
    <property type="entry name" value="DUF362"/>
    <property type="match status" value="1"/>
</dbReference>
<keyword evidence="1" id="KW-0004">4Fe-4S</keyword>
<dbReference type="PANTHER" id="PTHR24960:SF79">
    <property type="entry name" value="PHOTOSYSTEM I IRON-SULFUR CENTER"/>
    <property type="match status" value="1"/>
</dbReference>
<feature type="domain" description="4Fe-4S ferredoxin-type" evidence="5">
    <location>
        <begin position="186"/>
        <end position="214"/>
    </location>
</feature>
<dbReference type="GO" id="GO:0046872">
    <property type="term" value="F:metal ion binding"/>
    <property type="evidence" value="ECO:0007669"/>
    <property type="project" value="UniProtKB-KW"/>
</dbReference>
<protein>
    <submittedName>
        <fullName evidence="6">Ferredoxin</fullName>
    </submittedName>
</protein>
<dbReference type="AlphaFoldDB" id="A0A0W8FBF9"/>
<comment type="caution">
    <text evidence="6">The sequence shown here is derived from an EMBL/GenBank/DDBJ whole genome shotgun (WGS) entry which is preliminary data.</text>
</comment>
<feature type="domain" description="4Fe-4S ferredoxin-type" evidence="5">
    <location>
        <begin position="215"/>
        <end position="244"/>
    </location>
</feature>
<dbReference type="EMBL" id="LNQE01001392">
    <property type="protein sequence ID" value="KUG18255.1"/>
    <property type="molecule type" value="Genomic_DNA"/>
</dbReference>
<keyword evidence="2" id="KW-0479">Metal-binding</keyword>
<dbReference type="InterPro" id="IPR050157">
    <property type="entry name" value="PSI_iron-sulfur_center"/>
</dbReference>
<keyword evidence="4" id="KW-0411">Iron-sulfur</keyword>
<name>A0A0W8FBF9_9ZZZZ</name>